<evidence type="ECO:0000313" key="1">
    <source>
        <dbReference type="EMBL" id="CVK32210.1"/>
    </source>
</evidence>
<sequence>MSAWKIKVKCSNSTPPPLFDRIKRYPHEFHTER</sequence>
<proteinExistence type="predicted"/>
<dbReference type="KEGG" id="mema:MMAB1_0996"/>
<protein>
    <submittedName>
        <fullName evidence="1">Uncharacterized protein</fullName>
    </submittedName>
</protein>
<dbReference type="Proteomes" id="UP000069850">
    <property type="component" value="Chromosome 1"/>
</dbReference>
<accession>A0A0X3BJZ9</accession>
<gene>
    <name evidence="1" type="ORF">MMAB1_0996</name>
</gene>
<dbReference type="AlphaFoldDB" id="A0A0X3BJZ9"/>
<evidence type="ECO:0000313" key="2">
    <source>
        <dbReference type="Proteomes" id="UP000069850"/>
    </source>
</evidence>
<reference evidence="1 2" key="1">
    <citation type="submission" date="2016-01" db="EMBL/GenBank/DDBJ databases">
        <authorList>
            <person name="Manzoor S."/>
        </authorList>
    </citation>
    <scope>NUCLEOTIDE SEQUENCE [LARGE SCALE GENOMIC DNA]</scope>
    <source>
        <strain evidence="1">Methanoculleus sp MAB1</strain>
    </source>
</reference>
<name>A0A0X3BJZ9_9EURY</name>
<dbReference type="EMBL" id="LT158599">
    <property type="protein sequence ID" value="CVK32210.1"/>
    <property type="molecule type" value="Genomic_DNA"/>
</dbReference>
<organism evidence="1 2">
    <name type="scientific">Methanoculleus bourgensis</name>
    <dbReference type="NCBI Taxonomy" id="83986"/>
    <lineage>
        <taxon>Archaea</taxon>
        <taxon>Methanobacteriati</taxon>
        <taxon>Methanobacteriota</taxon>
        <taxon>Stenosarchaea group</taxon>
        <taxon>Methanomicrobia</taxon>
        <taxon>Methanomicrobiales</taxon>
        <taxon>Methanomicrobiaceae</taxon>
        <taxon>Methanoculleus</taxon>
    </lineage>
</organism>